<dbReference type="RefSeq" id="WP_128744498.1">
    <property type="nucleotide sequence ID" value="NZ_CP035281.1"/>
</dbReference>
<keyword evidence="5" id="KW-1185">Reference proteome</keyword>
<dbReference type="InterPro" id="IPR005025">
    <property type="entry name" value="FMN_Rdtase-like_dom"/>
</dbReference>
<evidence type="ECO:0000256" key="1">
    <source>
        <dbReference type="ARBA" id="ARBA00022630"/>
    </source>
</evidence>
<evidence type="ECO:0000313" key="5">
    <source>
        <dbReference type="Proteomes" id="UP000287601"/>
    </source>
</evidence>
<sequence>MTKNVLVITGSPRNGGNSDLLADAFIEGAQSAGHTVTKWKAAEKNIDGCHACETCFSTGKACSYDDDFNELAPLLAKADVLVLATPVYWFSYPSKIKAAIDKMYSFYMGQKPLKIKESVLLTCAEMDDMSVFDGVKATYDHIVDFLQWTDRGCLAVPAVQHVGDVVKTTALHKARALGNEL</sequence>
<dbReference type="PANTHER" id="PTHR43278:SF4">
    <property type="entry name" value="NAD(P)H-DEPENDENT FMN-CONTAINING OXIDOREDUCTASE YWQN-RELATED"/>
    <property type="match status" value="1"/>
</dbReference>
<dbReference type="KEGG" id="amij:EQM06_00625"/>
<reference evidence="4 5" key="1">
    <citation type="submission" date="2019-01" db="EMBL/GenBank/DDBJ databases">
        <title>Draft genomes of a novel of Aminipila strains.</title>
        <authorList>
            <person name="Ma S."/>
        </authorList>
    </citation>
    <scope>NUCLEOTIDE SEQUENCE [LARGE SCALE GENOMIC DNA]</scope>
    <source>
        <strain evidence="5">JN-39</strain>
    </source>
</reference>
<keyword evidence="2" id="KW-0288">FMN</keyword>
<dbReference type="InterPro" id="IPR051796">
    <property type="entry name" value="ISF_SsuE-like"/>
</dbReference>
<evidence type="ECO:0000313" key="4">
    <source>
        <dbReference type="EMBL" id="QAT41844.1"/>
    </source>
</evidence>
<dbReference type="GO" id="GO:0016491">
    <property type="term" value="F:oxidoreductase activity"/>
    <property type="evidence" value="ECO:0007669"/>
    <property type="project" value="InterPro"/>
</dbReference>
<dbReference type="AlphaFoldDB" id="A0A410PSE7"/>
<dbReference type="SUPFAM" id="SSF52218">
    <property type="entry name" value="Flavoproteins"/>
    <property type="match status" value="1"/>
</dbReference>
<gene>
    <name evidence="4" type="ORF">EQM06_00625</name>
</gene>
<proteinExistence type="predicted"/>
<dbReference type="Proteomes" id="UP000287601">
    <property type="component" value="Chromosome"/>
</dbReference>
<accession>A0A410PSE7</accession>
<dbReference type="OrthoDB" id="9805976at2"/>
<feature type="domain" description="NADPH-dependent FMN reductase-like" evidence="3">
    <location>
        <begin position="4"/>
        <end position="116"/>
    </location>
</feature>
<protein>
    <submittedName>
        <fullName evidence="4">Flavodoxin family protein</fullName>
    </submittedName>
</protein>
<dbReference type="PANTHER" id="PTHR43278">
    <property type="entry name" value="NAD(P)H-DEPENDENT FMN-CONTAINING OXIDOREDUCTASE YWQN-RELATED"/>
    <property type="match status" value="1"/>
</dbReference>
<evidence type="ECO:0000256" key="2">
    <source>
        <dbReference type="ARBA" id="ARBA00022643"/>
    </source>
</evidence>
<keyword evidence="1" id="KW-0285">Flavoprotein</keyword>
<organism evidence="4 5">
    <name type="scientific">Aminipila luticellarii</name>
    <dbReference type="NCBI Taxonomy" id="2507160"/>
    <lineage>
        <taxon>Bacteria</taxon>
        <taxon>Bacillati</taxon>
        <taxon>Bacillota</taxon>
        <taxon>Clostridia</taxon>
        <taxon>Peptostreptococcales</taxon>
        <taxon>Anaerovoracaceae</taxon>
        <taxon>Aminipila</taxon>
    </lineage>
</organism>
<evidence type="ECO:0000259" key="3">
    <source>
        <dbReference type="Pfam" id="PF03358"/>
    </source>
</evidence>
<dbReference type="Pfam" id="PF03358">
    <property type="entry name" value="FMN_red"/>
    <property type="match status" value="1"/>
</dbReference>
<dbReference type="EMBL" id="CP035281">
    <property type="protein sequence ID" value="QAT41844.1"/>
    <property type="molecule type" value="Genomic_DNA"/>
</dbReference>
<dbReference type="Gene3D" id="3.40.50.360">
    <property type="match status" value="1"/>
</dbReference>
<name>A0A410PSE7_9FIRM</name>
<dbReference type="InterPro" id="IPR029039">
    <property type="entry name" value="Flavoprotein-like_sf"/>
</dbReference>